<protein>
    <submittedName>
        <fullName evidence="1">Uncharacterized protein</fullName>
    </submittedName>
</protein>
<feature type="non-terminal residue" evidence="1">
    <location>
        <position position="1"/>
    </location>
</feature>
<reference evidence="1" key="1">
    <citation type="journal article" date="2014" name="Front. Microbiol.">
        <title>High frequency of phylogenetically diverse reductive dehalogenase-homologous genes in deep subseafloor sedimentary metagenomes.</title>
        <authorList>
            <person name="Kawai M."/>
            <person name="Futagami T."/>
            <person name="Toyoda A."/>
            <person name="Takaki Y."/>
            <person name="Nishi S."/>
            <person name="Hori S."/>
            <person name="Arai W."/>
            <person name="Tsubouchi T."/>
            <person name="Morono Y."/>
            <person name="Uchiyama I."/>
            <person name="Ito T."/>
            <person name="Fujiyama A."/>
            <person name="Inagaki F."/>
            <person name="Takami H."/>
        </authorList>
    </citation>
    <scope>NUCLEOTIDE SEQUENCE</scope>
    <source>
        <strain evidence="1">Expedition CK06-06</strain>
    </source>
</reference>
<evidence type="ECO:0000313" key="1">
    <source>
        <dbReference type="EMBL" id="GAG47159.1"/>
    </source>
</evidence>
<organism evidence="1">
    <name type="scientific">marine sediment metagenome</name>
    <dbReference type="NCBI Taxonomy" id="412755"/>
    <lineage>
        <taxon>unclassified sequences</taxon>
        <taxon>metagenomes</taxon>
        <taxon>ecological metagenomes</taxon>
    </lineage>
</organism>
<dbReference type="EMBL" id="BARS01058291">
    <property type="protein sequence ID" value="GAG47159.1"/>
    <property type="molecule type" value="Genomic_DNA"/>
</dbReference>
<sequence>LNSPFVCYYCYPRGDKKEKRVWLCELCKKWFCEEHFVAKVVMSRLEIIEGREGYQGHPCIGFPLQKDGGMKMTVVNGVVTWGR</sequence>
<comment type="caution">
    <text evidence="1">The sequence shown here is derived from an EMBL/GenBank/DDBJ whole genome shotgun (WGS) entry which is preliminary data.</text>
</comment>
<dbReference type="AlphaFoldDB" id="X0XV21"/>
<gene>
    <name evidence="1" type="ORF">S01H1_85082</name>
</gene>
<name>X0XV21_9ZZZZ</name>
<accession>X0XV21</accession>
<proteinExistence type="predicted"/>